<dbReference type="Gramene" id="OMO85766">
    <property type="protein sequence ID" value="OMO85766"/>
    <property type="gene ID" value="CCACVL1_10007"/>
</dbReference>
<gene>
    <name evidence="1" type="ORF">CCACVL1_10007</name>
</gene>
<comment type="caution">
    <text evidence="1">The sequence shown here is derived from an EMBL/GenBank/DDBJ whole genome shotgun (WGS) entry which is preliminary data.</text>
</comment>
<sequence>MTRFSIADNRNFGGNSSLPLLAAPIATSLARFTPIDYNKEKPNPN</sequence>
<name>A0A1R3IT70_COCAP</name>
<evidence type="ECO:0000313" key="2">
    <source>
        <dbReference type="Proteomes" id="UP000188268"/>
    </source>
</evidence>
<accession>A0A1R3IT70</accession>
<evidence type="ECO:0000313" key="1">
    <source>
        <dbReference type="EMBL" id="OMO85766.1"/>
    </source>
</evidence>
<reference evidence="1 2" key="1">
    <citation type="submission" date="2013-09" db="EMBL/GenBank/DDBJ databases">
        <title>Corchorus capsularis genome sequencing.</title>
        <authorList>
            <person name="Alam M."/>
            <person name="Haque M.S."/>
            <person name="Islam M.S."/>
            <person name="Emdad E.M."/>
            <person name="Islam M.M."/>
            <person name="Ahmed B."/>
            <person name="Halim A."/>
            <person name="Hossen Q.M.M."/>
            <person name="Hossain M.Z."/>
            <person name="Ahmed R."/>
            <person name="Khan M.M."/>
            <person name="Islam R."/>
            <person name="Rashid M.M."/>
            <person name="Khan S.A."/>
            <person name="Rahman M.S."/>
            <person name="Alam M."/>
        </authorList>
    </citation>
    <scope>NUCLEOTIDE SEQUENCE [LARGE SCALE GENOMIC DNA]</scope>
    <source>
        <strain evidence="2">cv. CVL-1</strain>
        <tissue evidence="1">Whole seedling</tissue>
    </source>
</reference>
<protein>
    <submittedName>
        <fullName evidence="1">Uncharacterized protein</fullName>
    </submittedName>
</protein>
<keyword evidence="2" id="KW-1185">Reference proteome</keyword>
<proteinExistence type="predicted"/>
<dbReference type="AlphaFoldDB" id="A0A1R3IT70"/>
<dbReference type="Proteomes" id="UP000188268">
    <property type="component" value="Unassembled WGS sequence"/>
</dbReference>
<organism evidence="1 2">
    <name type="scientific">Corchorus capsularis</name>
    <name type="common">Jute</name>
    <dbReference type="NCBI Taxonomy" id="210143"/>
    <lineage>
        <taxon>Eukaryota</taxon>
        <taxon>Viridiplantae</taxon>
        <taxon>Streptophyta</taxon>
        <taxon>Embryophyta</taxon>
        <taxon>Tracheophyta</taxon>
        <taxon>Spermatophyta</taxon>
        <taxon>Magnoliopsida</taxon>
        <taxon>eudicotyledons</taxon>
        <taxon>Gunneridae</taxon>
        <taxon>Pentapetalae</taxon>
        <taxon>rosids</taxon>
        <taxon>malvids</taxon>
        <taxon>Malvales</taxon>
        <taxon>Malvaceae</taxon>
        <taxon>Grewioideae</taxon>
        <taxon>Apeibeae</taxon>
        <taxon>Corchorus</taxon>
    </lineage>
</organism>
<dbReference type="EMBL" id="AWWV01009560">
    <property type="protein sequence ID" value="OMO85766.1"/>
    <property type="molecule type" value="Genomic_DNA"/>
</dbReference>